<feature type="binding site" evidence="15">
    <location>
        <position position="606"/>
    </location>
    <ligand>
        <name>L-glutamate</name>
        <dbReference type="ChEBI" id="CHEBI:29985"/>
    </ligand>
</feature>
<name>A0A1A9UXB2_GLOAU</name>
<evidence type="ECO:0000256" key="18">
    <source>
        <dbReference type="SAM" id="Phobius"/>
    </source>
</evidence>
<keyword evidence="6" id="KW-0770">Synapse</keyword>
<dbReference type="Pfam" id="PF00060">
    <property type="entry name" value="Lig_chan"/>
    <property type="match status" value="1"/>
</dbReference>
<dbReference type="InterPro" id="IPR015683">
    <property type="entry name" value="Ionotropic_Glu_rcpt"/>
</dbReference>
<feature type="site" description="Interaction with the cone snail toxin Con-ikot-ikot" evidence="16">
    <location>
        <position position="703"/>
    </location>
</feature>
<feature type="disulfide bond" evidence="17">
    <location>
        <begin position="669"/>
        <end position="725"/>
    </location>
</feature>
<feature type="domain" description="Ionotropic glutamate receptor L-glutamate and glycine-binding" evidence="21">
    <location>
        <begin position="359"/>
        <end position="424"/>
    </location>
</feature>
<dbReference type="GO" id="GO:0038023">
    <property type="term" value="F:signaling receptor activity"/>
    <property type="evidence" value="ECO:0007669"/>
    <property type="project" value="InterPro"/>
</dbReference>
<evidence type="ECO:0000256" key="16">
    <source>
        <dbReference type="PIRSR" id="PIRSR601508-2"/>
    </source>
</evidence>
<feature type="transmembrane region" description="Helical" evidence="18">
    <location>
        <begin position="747"/>
        <end position="769"/>
    </location>
</feature>
<keyword evidence="3" id="KW-1003">Cell membrane</keyword>
<dbReference type="Proteomes" id="UP000078200">
    <property type="component" value="Unassembled WGS sequence"/>
</dbReference>
<keyword evidence="5 18" id="KW-1133">Transmembrane helix</keyword>
<feature type="transmembrane region" description="Helical" evidence="18">
    <location>
        <begin position="529"/>
        <end position="550"/>
    </location>
</feature>
<dbReference type="Gene3D" id="3.40.190.10">
    <property type="entry name" value="Periplasmic binding protein-like II"/>
    <property type="match status" value="2"/>
</dbReference>
<reference evidence="22" key="1">
    <citation type="submission" date="2020-05" db="UniProtKB">
        <authorList>
            <consortium name="EnsemblMetazoa"/>
        </authorList>
    </citation>
    <scope>IDENTIFICATION</scope>
    <source>
        <strain evidence="22">TTRI</strain>
    </source>
</reference>
<keyword evidence="8 18" id="KW-0472">Membrane</keyword>
<evidence type="ECO:0000256" key="11">
    <source>
        <dbReference type="ARBA" id="ARBA00023257"/>
    </source>
</evidence>
<feature type="binding site" evidence="15">
    <location>
        <position position="435"/>
    </location>
    <ligand>
        <name>L-glutamate</name>
        <dbReference type="ChEBI" id="CHEBI:29985"/>
    </ligand>
</feature>
<feature type="domain" description="Ionotropic glutamate receptor C-terminal" evidence="20">
    <location>
        <begin position="358"/>
        <end position="720"/>
    </location>
</feature>
<feature type="site" description="Crucial to convey clamshell closure to channel opening" evidence="16">
    <location>
        <position position="585"/>
    </location>
</feature>
<evidence type="ECO:0000259" key="20">
    <source>
        <dbReference type="SMART" id="SM00079"/>
    </source>
</evidence>
<evidence type="ECO:0000256" key="7">
    <source>
        <dbReference type="ARBA" id="ARBA00023065"/>
    </source>
</evidence>
<feature type="transmembrane region" description="Helical" evidence="18">
    <location>
        <begin position="480"/>
        <end position="499"/>
    </location>
</feature>
<dbReference type="EnsemblMetazoa" id="GAUT018821-RA">
    <property type="protein sequence ID" value="GAUT018821-PA"/>
    <property type="gene ID" value="GAUT018821"/>
</dbReference>
<keyword evidence="23" id="KW-1185">Reference proteome</keyword>
<dbReference type="GO" id="GO:0015276">
    <property type="term" value="F:ligand-gated monoatomic ion channel activity"/>
    <property type="evidence" value="ECO:0007669"/>
    <property type="project" value="InterPro"/>
</dbReference>
<dbReference type="SUPFAM" id="SSF81324">
    <property type="entry name" value="Voltage-gated potassium channels"/>
    <property type="match status" value="1"/>
</dbReference>
<evidence type="ECO:0000256" key="12">
    <source>
        <dbReference type="ARBA" id="ARBA00023286"/>
    </source>
</evidence>
<evidence type="ECO:0000256" key="13">
    <source>
        <dbReference type="ARBA" id="ARBA00023303"/>
    </source>
</evidence>
<keyword evidence="19" id="KW-0732">Signal</keyword>
<feature type="binding site" evidence="15">
    <location>
        <position position="440"/>
    </location>
    <ligand>
        <name>L-glutamate</name>
        <dbReference type="ChEBI" id="CHEBI:29985"/>
    </ligand>
</feature>
<evidence type="ECO:0000256" key="17">
    <source>
        <dbReference type="PIRSR" id="PIRSR601508-3"/>
    </source>
</evidence>
<dbReference type="AlphaFoldDB" id="A0A1A9UXB2"/>
<dbReference type="GO" id="GO:0045211">
    <property type="term" value="C:postsynaptic membrane"/>
    <property type="evidence" value="ECO:0007669"/>
    <property type="project" value="UniProtKB-SubCell"/>
</dbReference>
<keyword evidence="12" id="KW-1071">Ligand-gated ion channel</keyword>
<sequence length="818" mass="94149">MNVATHYFLFFKLFSFVCYSDQLQQLNIGAFFYENEFEYQRAFESAILRINSENKSNFKLLPIIKKLSSYDGPIALKREVHAYTKLQDLFQLHSLHTDIVRIRKFKRNEDYRILWKSIKGERRIVLDCSPNILLDLLKAAVPFDLTGQFNHLFLTNLDTHSSEIKSFRDNPTFAMNVTAVRLKLNDDFYKHSLAHKRDFANIKFHRQPLKVTLIYDALMLYGIALKNITTNYPTIQRYVNCEYNEYNSTYSSPAGSYVYNSMINVRISPLDGVHFRSGSLLFDDNGQRTGFEIEMYEPLHDYGTAFWNTKGQITQQHTGANVLKKIVYRVATRIGEPYFMEKFCFFFFYDCKNNYFNRILHSSTAKTENVTHNGRYMGYAVDLIEALSKEIGFEYIFVPVADNGYGKYNKETKQWNGIIGELINNDAHMGICDLTITQARKTVVDFTVPFMQLGISILAYQKPTESKAWSAFLDPFTVDVWIYVMISIFIIALLFIFMARISRDEWENPHPCNKDPICLENKWNISNSFWLTMGSIMTAGSDILPCSASMRTFNAMWWIFAVIIANSYTANLAAFLTNSKMEGSISGIQDLAEQTKVKFGTMEGGSTFTFFSESNETTYRLAYNLMQNNDPPAYTKDNKEGVDRVLKNNGSYMFLMETTSLEYNTERNCKLKMLGEKFGEKHYAIAVPFGAEYRSNLSVAILKLSERGELFQLKNKWWKNHNNTCHEGVQMDASETPDMTFSEVRGIFYTLGVGVIVAYTVGIFEFLIYTQKVAAAEKLTFKKAFLKEIIFVLCVWNNKKPLKLASSNSSKATSPNAP</sequence>
<evidence type="ECO:0000256" key="14">
    <source>
        <dbReference type="ARBA" id="ARBA00034104"/>
    </source>
</evidence>
<feature type="binding site" evidence="15">
    <location>
        <position position="657"/>
    </location>
    <ligand>
        <name>L-glutamate</name>
        <dbReference type="ChEBI" id="CHEBI:29985"/>
    </ligand>
</feature>
<dbReference type="Gene3D" id="3.40.50.2300">
    <property type="match status" value="2"/>
</dbReference>
<keyword evidence="7" id="KW-0406">Ion transport</keyword>
<feature type="chain" id="PRO_5008398883" description="Ionotropic glutamate receptor C-terminal domain-containing protein" evidence="19">
    <location>
        <begin position="21"/>
        <end position="818"/>
    </location>
</feature>
<dbReference type="FunFam" id="3.40.190.10:FF:000297">
    <property type="entry name" value="Glutamate receptor IIC"/>
    <property type="match status" value="1"/>
</dbReference>
<dbReference type="CDD" id="cd13714">
    <property type="entry name" value="PBP2_iGluR_Kainate"/>
    <property type="match status" value="1"/>
</dbReference>
<dbReference type="VEuPathDB" id="VectorBase:GAUT018821"/>
<evidence type="ECO:0000256" key="8">
    <source>
        <dbReference type="ARBA" id="ARBA00023136"/>
    </source>
</evidence>
<evidence type="ECO:0000256" key="4">
    <source>
        <dbReference type="ARBA" id="ARBA00022692"/>
    </source>
</evidence>
<comment type="similarity">
    <text evidence="1">Belongs to the glutamate-gated ion channel (TC 1.A.10.1) family.</text>
</comment>
<dbReference type="Pfam" id="PF10613">
    <property type="entry name" value="Lig_chan-Glu_bd"/>
    <property type="match status" value="1"/>
</dbReference>
<keyword evidence="9" id="KW-0675">Receptor</keyword>
<evidence type="ECO:0000256" key="15">
    <source>
        <dbReference type="PIRSR" id="PIRSR601508-1"/>
    </source>
</evidence>
<keyword evidence="11" id="KW-0628">Postsynaptic cell membrane</keyword>
<dbReference type="InterPro" id="IPR001828">
    <property type="entry name" value="ANF_lig-bd_rcpt"/>
</dbReference>
<dbReference type="InterPro" id="IPR001508">
    <property type="entry name" value="Iono_Glu_rcpt_met"/>
</dbReference>
<evidence type="ECO:0000256" key="10">
    <source>
        <dbReference type="ARBA" id="ARBA00023180"/>
    </source>
</evidence>
<evidence type="ECO:0000256" key="19">
    <source>
        <dbReference type="SAM" id="SignalP"/>
    </source>
</evidence>
<keyword evidence="13" id="KW-0407">Ion channel</keyword>
<evidence type="ECO:0000256" key="2">
    <source>
        <dbReference type="ARBA" id="ARBA00022448"/>
    </source>
</evidence>
<dbReference type="SMART" id="SM00918">
    <property type="entry name" value="Lig_chan-Glu_bd"/>
    <property type="match status" value="1"/>
</dbReference>
<feature type="signal peptide" evidence="19">
    <location>
        <begin position="1"/>
        <end position="20"/>
    </location>
</feature>
<comment type="subcellular location">
    <subcellularLocation>
        <location evidence="14">Postsynaptic cell membrane</location>
        <topology evidence="14">Multi-pass membrane protein</topology>
    </subcellularLocation>
</comment>
<dbReference type="SUPFAM" id="SSF53850">
    <property type="entry name" value="Periplasmic binding protein-like II"/>
    <property type="match status" value="1"/>
</dbReference>
<organism evidence="22 23">
    <name type="scientific">Glossina austeni</name>
    <name type="common">Savannah tsetse fly</name>
    <dbReference type="NCBI Taxonomy" id="7395"/>
    <lineage>
        <taxon>Eukaryota</taxon>
        <taxon>Metazoa</taxon>
        <taxon>Ecdysozoa</taxon>
        <taxon>Arthropoda</taxon>
        <taxon>Hexapoda</taxon>
        <taxon>Insecta</taxon>
        <taxon>Pterygota</taxon>
        <taxon>Neoptera</taxon>
        <taxon>Endopterygota</taxon>
        <taxon>Diptera</taxon>
        <taxon>Brachycera</taxon>
        <taxon>Muscomorpha</taxon>
        <taxon>Hippoboscoidea</taxon>
        <taxon>Glossinidae</taxon>
        <taxon>Glossina</taxon>
    </lineage>
</organism>
<accession>A0A1A9UXB2</accession>
<keyword evidence="2" id="KW-0813">Transport</keyword>
<feature type="transmembrane region" description="Helical" evidence="18">
    <location>
        <begin position="556"/>
        <end position="576"/>
    </location>
</feature>
<evidence type="ECO:0000256" key="1">
    <source>
        <dbReference type="ARBA" id="ARBA00008685"/>
    </source>
</evidence>
<evidence type="ECO:0000313" key="23">
    <source>
        <dbReference type="Proteomes" id="UP000078200"/>
    </source>
</evidence>
<evidence type="ECO:0008006" key="24">
    <source>
        <dbReference type="Google" id="ProtNLM"/>
    </source>
</evidence>
<dbReference type="Gene3D" id="1.10.287.70">
    <property type="match status" value="1"/>
</dbReference>
<feature type="binding site" evidence="15">
    <location>
        <position position="607"/>
    </location>
    <ligand>
        <name>L-glutamate</name>
        <dbReference type="ChEBI" id="CHEBI:29985"/>
    </ligand>
</feature>
<evidence type="ECO:0000259" key="21">
    <source>
        <dbReference type="SMART" id="SM00918"/>
    </source>
</evidence>
<dbReference type="PRINTS" id="PR00177">
    <property type="entry name" value="NMDARECEPTOR"/>
</dbReference>
<dbReference type="STRING" id="7395.A0A1A9UXB2"/>
<dbReference type="InterPro" id="IPR028082">
    <property type="entry name" value="Peripla_BP_I"/>
</dbReference>
<evidence type="ECO:0000313" key="22">
    <source>
        <dbReference type="EnsemblMetazoa" id="GAUT018821-PA"/>
    </source>
</evidence>
<evidence type="ECO:0000256" key="6">
    <source>
        <dbReference type="ARBA" id="ARBA00023018"/>
    </source>
</evidence>
<dbReference type="SMART" id="SM00079">
    <property type="entry name" value="PBPe"/>
    <property type="match status" value="1"/>
</dbReference>
<evidence type="ECO:0000256" key="3">
    <source>
        <dbReference type="ARBA" id="ARBA00022475"/>
    </source>
</evidence>
<proteinExistence type="inferred from homology"/>
<evidence type="ECO:0000256" key="9">
    <source>
        <dbReference type="ARBA" id="ARBA00023170"/>
    </source>
</evidence>
<dbReference type="PANTHER" id="PTHR18966">
    <property type="entry name" value="IONOTROPIC GLUTAMATE RECEPTOR"/>
    <property type="match status" value="1"/>
</dbReference>
<keyword evidence="17" id="KW-1015">Disulfide bond</keyword>
<protein>
    <recommendedName>
        <fullName evidence="24">Ionotropic glutamate receptor C-terminal domain-containing protein</fullName>
    </recommendedName>
</protein>
<keyword evidence="4 18" id="KW-0812">Transmembrane</keyword>
<keyword evidence="10" id="KW-0325">Glycoprotein</keyword>
<dbReference type="InterPro" id="IPR001320">
    <property type="entry name" value="Iontro_rcpt_C"/>
</dbReference>
<dbReference type="Pfam" id="PF01094">
    <property type="entry name" value="ANF_receptor"/>
    <property type="match status" value="1"/>
</dbReference>
<dbReference type="FunFam" id="3.40.190.10:FF:000178">
    <property type="entry name" value="Glutamate receptor subunit"/>
    <property type="match status" value="1"/>
</dbReference>
<dbReference type="InterPro" id="IPR019594">
    <property type="entry name" value="Glu/Gly-bd"/>
</dbReference>
<dbReference type="SUPFAM" id="SSF53822">
    <property type="entry name" value="Periplasmic binding protein-like I"/>
    <property type="match status" value="1"/>
</dbReference>
<evidence type="ECO:0000256" key="5">
    <source>
        <dbReference type="ARBA" id="ARBA00022989"/>
    </source>
</evidence>
<dbReference type="FunFam" id="1.10.287.70:FF:000010">
    <property type="entry name" value="Putative glutamate receptor ionotropic kainate 1"/>
    <property type="match status" value="1"/>
</dbReference>